<organism evidence="7 8">
    <name type="scientific">Lates calcarifer</name>
    <name type="common">Barramundi</name>
    <name type="synonym">Holocentrus calcarifer</name>
    <dbReference type="NCBI Taxonomy" id="8187"/>
    <lineage>
        <taxon>Eukaryota</taxon>
        <taxon>Metazoa</taxon>
        <taxon>Chordata</taxon>
        <taxon>Craniata</taxon>
        <taxon>Vertebrata</taxon>
        <taxon>Euteleostomi</taxon>
        <taxon>Actinopterygii</taxon>
        <taxon>Neopterygii</taxon>
        <taxon>Teleostei</taxon>
        <taxon>Neoteleostei</taxon>
        <taxon>Acanthomorphata</taxon>
        <taxon>Carangaria</taxon>
        <taxon>Carangaria incertae sedis</taxon>
        <taxon>Centropomidae</taxon>
        <taxon>Lates</taxon>
    </lineage>
</organism>
<evidence type="ECO:0000256" key="1">
    <source>
        <dbReference type="ARBA" id="ARBA00008601"/>
    </source>
</evidence>
<dbReference type="PANTHER" id="PTHR10159">
    <property type="entry name" value="DUAL SPECIFICITY PROTEIN PHOSPHATASE"/>
    <property type="match status" value="1"/>
</dbReference>
<reference evidence="8" key="1">
    <citation type="submission" date="2015-09" db="EMBL/GenBank/DDBJ databases">
        <authorList>
            <person name="Sai Rama Sridatta P."/>
        </authorList>
    </citation>
    <scope>NUCLEOTIDE SEQUENCE [LARGE SCALE GENOMIC DNA]</scope>
</reference>
<dbReference type="InParanoid" id="A0A4W6DN12"/>
<evidence type="ECO:0000313" key="7">
    <source>
        <dbReference type="Ensembl" id="ENSLCAP00010026313.1"/>
    </source>
</evidence>
<proteinExistence type="inferred from homology"/>
<keyword evidence="4" id="KW-0904">Protein phosphatase</keyword>
<evidence type="ECO:0000313" key="8">
    <source>
        <dbReference type="Proteomes" id="UP000314980"/>
    </source>
</evidence>
<evidence type="ECO:0000256" key="3">
    <source>
        <dbReference type="ARBA" id="ARBA00022801"/>
    </source>
</evidence>
<dbReference type="GO" id="GO:0033550">
    <property type="term" value="F:MAP kinase tyrosine phosphatase activity"/>
    <property type="evidence" value="ECO:0007669"/>
    <property type="project" value="TreeGrafter"/>
</dbReference>
<dbReference type="EC" id="3.1.3.48" evidence="2"/>
<keyword evidence="3" id="KW-0378">Hydrolase</keyword>
<dbReference type="GO" id="GO:0008330">
    <property type="term" value="F:protein tyrosine/threonine phosphatase activity"/>
    <property type="evidence" value="ECO:0007669"/>
    <property type="project" value="TreeGrafter"/>
</dbReference>
<evidence type="ECO:0000259" key="6">
    <source>
        <dbReference type="PROSITE" id="PS50056"/>
    </source>
</evidence>
<feature type="domain" description="Tyrosine specific protein phosphatases" evidence="6">
    <location>
        <begin position="98"/>
        <end position="167"/>
    </location>
</feature>
<dbReference type="GO" id="GO:0017017">
    <property type="term" value="F:MAP kinase tyrosine/serine/threonine phosphatase activity"/>
    <property type="evidence" value="ECO:0007669"/>
    <property type="project" value="TreeGrafter"/>
</dbReference>
<dbReference type="SUPFAM" id="SSF52799">
    <property type="entry name" value="(Phosphotyrosine protein) phosphatases II"/>
    <property type="match status" value="1"/>
</dbReference>
<dbReference type="PANTHER" id="PTHR10159:SF519">
    <property type="entry name" value="DUAL SPECIFICITY PROTEIN PHOSPHATASE MPK3"/>
    <property type="match status" value="1"/>
</dbReference>
<dbReference type="CDD" id="cd14498">
    <property type="entry name" value="DSP"/>
    <property type="match status" value="1"/>
</dbReference>
<dbReference type="GO" id="GO:0043409">
    <property type="term" value="P:negative regulation of MAPK cascade"/>
    <property type="evidence" value="ECO:0007669"/>
    <property type="project" value="TreeGrafter"/>
</dbReference>
<comment type="similarity">
    <text evidence="1">Belongs to the protein-tyrosine phosphatase family. Non-receptor class dual specificity subfamily.</text>
</comment>
<dbReference type="InterPro" id="IPR000387">
    <property type="entry name" value="Tyr_Pase_dom"/>
</dbReference>
<evidence type="ECO:0000256" key="2">
    <source>
        <dbReference type="ARBA" id="ARBA00013064"/>
    </source>
</evidence>
<reference evidence="7" key="2">
    <citation type="submission" date="2025-08" db="UniProtKB">
        <authorList>
            <consortium name="Ensembl"/>
        </authorList>
    </citation>
    <scope>IDENTIFICATION</scope>
</reference>
<protein>
    <recommendedName>
        <fullName evidence="2">protein-tyrosine-phosphatase</fullName>
        <ecNumber evidence="2">3.1.3.48</ecNumber>
    </recommendedName>
</protein>
<keyword evidence="8" id="KW-1185">Reference proteome</keyword>
<dbReference type="InterPro" id="IPR029021">
    <property type="entry name" value="Prot-tyrosine_phosphatase-like"/>
</dbReference>
<accession>A0A4W6DN12</accession>
<sequence length="218" mass="24483">MMSRSDHADARPVPVALTPQLPPRAHRPLCMSVSSDSSGRFKALETQEWKNNLKAQVRHKLKGIIDMSSVPGDPGWSRLKVDIGDVPDALGDGPALKQRCFEDINECIDASTEKRKRVLVHCRDGFSLAPTCIIQYLMVKQNMRLIAAYELLRAKYPVNIRECHQNVLVSLERTFSGFILRHKMVSNPTPDVEAFTCLKKAVANECLMRLQRLSGTLT</sequence>
<dbReference type="Pfam" id="PF00782">
    <property type="entry name" value="DSPc"/>
    <property type="match status" value="1"/>
</dbReference>
<feature type="compositionally biased region" description="Basic and acidic residues" evidence="5">
    <location>
        <begin position="1"/>
        <end position="10"/>
    </location>
</feature>
<name>A0A4W6DN12_LATCA</name>
<reference evidence="7" key="3">
    <citation type="submission" date="2025-09" db="UniProtKB">
        <authorList>
            <consortium name="Ensembl"/>
        </authorList>
    </citation>
    <scope>IDENTIFICATION</scope>
</reference>
<dbReference type="Gene3D" id="3.90.190.10">
    <property type="entry name" value="Protein tyrosine phosphatase superfamily"/>
    <property type="match status" value="1"/>
</dbReference>
<dbReference type="AlphaFoldDB" id="A0A4W6DN12"/>
<dbReference type="Ensembl" id="ENSLCAT00010026870.1">
    <property type="protein sequence ID" value="ENSLCAP00010026313.1"/>
    <property type="gene ID" value="ENSLCAG00010012295.1"/>
</dbReference>
<evidence type="ECO:0000256" key="5">
    <source>
        <dbReference type="SAM" id="MobiDB-lite"/>
    </source>
</evidence>
<dbReference type="GeneTree" id="ENSGT01030000234858"/>
<dbReference type="Proteomes" id="UP000314980">
    <property type="component" value="Unassembled WGS sequence"/>
</dbReference>
<dbReference type="GO" id="GO:0005737">
    <property type="term" value="C:cytoplasm"/>
    <property type="evidence" value="ECO:0007669"/>
    <property type="project" value="TreeGrafter"/>
</dbReference>
<dbReference type="InterPro" id="IPR000340">
    <property type="entry name" value="Dual-sp_phosphatase_cat-dom"/>
</dbReference>
<evidence type="ECO:0000256" key="4">
    <source>
        <dbReference type="ARBA" id="ARBA00022912"/>
    </source>
</evidence>
<feature type="region of interest" description="Disordered" evidence="5">
    <location>
        <begin position="1"/>
        <end position="27"/>
    </location>
</feature>
<dbReference type="PROSITE" id="PS50056">
    <property type="entry name" value="TYR_PHOSPHATASE_2"/>
    <property type="match status" value="1"/>
</dbReference>